<evidence type="ECO:0000259" key="14">
    <source>
        <dbReference type="Pfam" id="PF07715"/>
    </source>
</evidence>
<feature type="domain" description="TonB-dependent receptor plug" evidence="14">
    <location>
        <begin position="64"/>
        <end position="166"/>
    </location>
</feature>
<feature type="signal peptide" evidence="12">
    <location>
        <begin position="1"/>
        <end position="21"/>
    </location>
</feature>
<evidence type="ECO:0000256" key="4">
    <source>
        <dbReference type="ARBA" id="ARBA00022452"/>
    </source>
</evidence>
<dbReference type="OrthoDB" id="9760333at2"/>
<keyword evidence="6 10" id="KW-0798">TonB box</keyword>
<evidence type="ECO:0000256" key="3">
    <source>
        <dbReference type="ARBA" id="ARBA00022448"/>
    </source>
</evidence>
<dbReference type="InterPro" id="IPR036942">
    <property type="entry name" value="Beta-barrel_TonB_sf"/>
</dbReference>
<evidence type="ECO:0000256" key="2">
    <source>
        <dbReference type="ARBA" id="ARBA00009810"/>
    </source>
</evidence>
<dbReference type="InterPro" id="IPR039426">
    <property type="entry name" value="TonB-dep_rcpt-like"/>
</dbReference>
<keyword evidence="7 9" id="KW-0472">Membrane</keyword>
<dbReference type="GO" id="GO:0009279">
    <property type="term" value="C:cell outer membrane"/>
    <property type="evidence" value="ECO:0007669"/>
    <property type="project" value="UniProtKB-SubCell"/>
</dbReference>
<keyword evidence="8 9" id="KW-0998">Cell outer membrane</keyword>
<keyword evidence="15" id="KW-0675">Receptor</keyword>
<evidence type="ECO:0000256" key="12">
    <source>
        <dbReference type="SAM" id="SignalP"/>
    </source>
</evidence>
<evidence type="ECO:0000256" key="10">
    <source>
        <dbReference type="RuleBase" id="RU003357"/>
    </source>
</evidence>
<comment type="subcellular location">
    <subcellularLocation>
        <location evidence="1 9">Cell outer membrane</location>
        <topology evidence="1 9">Multi-pass membrane protein</topology>
    </subcellularLocation>
</comment>
<keyword evidence="4 9" id="KW-1134">Transmembrane beta strand</keyword>
<evidence type="ECO:0000256" key="8">
    <source>
        <dbReference type="ARBA" id="ARBA00023237"/>
    </source>
</evidence>
<evidence type="ECO:0000256" key="7">
    <source>
        <dbReference type="ARBA" id="ARBA00023136"/>
    </source>
</evidence>
<protein>
    <submittedName>
        <fullName evidence="15">TonB-dependent receptor</fullName>
    </submittedName>
</protein>
<dbReference type="AlphaFoldDB" id="A0A2M9FVK6"/>
<dbReference type="SUPFAM" id="SSF56935">
    <property type="entry name" value="Porins"/>
    <property type="match status" value="1"/>
</dbReference>
<comment type="similarity">
    <text evidence="2 9 10">Belongs to the TonB-dependent receptor family.</text>
</comment>
<keyword evidence="3 9" id="KW-0813">Transport</keyword>
<evidence type="ECO:0000313" key="16">
    <source>
        <dbReference type="Proteomes" id="UP000229498"/>
    </source>
</evidence>
<dbReference type="CDD" id="cd01347">
    <property type="entry name" value="ligand_gated_channel"/>
    <property type="match status" value="1"/>
</dbReference>
<comment type="caution">
    <text evidence="15">The sequence shown here is derived from an EMBL/GenBank/DDBJ whole genome shotgun (WGS) entry which is preliminary data.</text>
</comment>
<sequence length="713" mass="77809">MLPRLSSLVLLAALTPAAVLAQEKPTEAPESTESEKAGSAEGQSELVLPPISVTATRTPIEAFEYPGMVTVMPQEEIDLRQASSPDDLLNFIPNVEFTGGPRRTGETPSIRGFSGSDIVVLIDGARQNLNAGHDGRFFIDPMMLREVEVLRGPASALYGSGGTGGVIAFRTLRAEDVLEHGETAALRLTAGYQDVDDEELFGVAGFTRPTENWDLTARLVYRDPGTIRLGDGSELRRADDDILSGLFRSSYEAGGGHELELSLLHFRNDATEPNVGQGAAGTDEVDKDITNDTARLSWRYDAPDDPLIDLDAQIYYTRFRIDETRLDNAGAGAQGDELKRDVDTLGFRADNRSALDWIDDGAVTFVYGLEGYRDVQDGAENGGERDGVPDSTNLFGGVFGQAEFRFYEPFGAGTGDFVLLPGMRFDYFRTTSAISSDVTDVALSPRFGATWFPTPWAMVFGNYSRAFRAPSFDEAFLDGVHFEIPVGAGVVNRFVPNPDLQSQRTSTVEIGFGLEFTSVLAQGDRVEFKATRFRTRADDFIDLQVNQPTPFVDCNPFIPGACDGTTQAVNIPEALLEGNEIEARYDSRRARVAFGFGNLDGDDLTNGGKLGVLTPAQVTLDLGVKFPEFGAIAGVRTLGAFDFDKVDAAADERAGYVVHDLYFAWARNLAEDTELRVDLGIDNVTDRAYSRVFNDAFEPGRNVKGRVTLTRRW</sequence>
<dbReference type="InterPro" id="IPR037066">
    <property type="entry name" value="Plug_dom_sf"/>
</dbReference>
<dbReference type="Gene3D" id="2.170.130.10">
    <property type="entry name" value="TonB-dependent receptor, plug domain"/>
    <property type="match status" value="1"/>
</dbReference>
<evidence type="ECO:0000313" key="15">
    <source>
        <dbReference type="EMBL" id="PJK27512.1"/>
    </source>
</evidence>
<reference evidence="15 16" key="1">
    <citation type="submission" date="2017-11" db="EMBL/GenBank/DDBJ databases">
        <title>Draft genome sequence of Rhizobiales bacterium SY3-13.</title>
        <authorList>
            <person name="Sun C."/>
        </authorList>
    </citation>
    <scope>NUCLEOTIDE SEQUENCE [LARGE SCALE GENOMIC DNA]</scope>
    <source>
        <strain evidence="15 16">SY3-13</strain>
    </source>
</reference>
<dbReference type="Proteomes" id="UP000229498">
    <property type="component" value="Unassembled WGS sequence"/>
</dbReference>
<evidence type="ECO:0000256" key="5">
    <source>
        <dbReference type="ARBA" id="ARBA00022692"/>
    </source>
</evidence>
<dbReference type="NCBIfam" id="TIGR01785">
    <property type="entry name" value="TonB-hemin"/>
    <property type="match status" value="1"/>
</dbReference>
<feature type="domain" description="TonB-dependent receptor-like beta-barrel" evidence="13">
    <location>
        <begin position="240"/>
        <end position="684"/>
    </location>
</feature>
<dbReference type="Gene3D" id="2.40.170.20">
    <property type="entry name" value="TonB-dependent receptor, beta-barrel domain"/>
    <property type="match status" value="1"/>
</dbReference>
<evidence type="ECO:0000259" key="13">
    <source>
        <dbReference type="Pfam" id="PF00593"/>
    </source>
</evidence>
<dbReference type="InterPro" id="IPR000531">
    <property type="entry name" value="Beta-barrel_TonB"/>
</dbReference>
<accession>A0A2M9FVK6</accession>
<feature type="chain" id="PRO_5014618100" evidence="12">
    <location>
        <begin position="22"/>
        <end position="713"/>
    </location>
</feature>
<dbReference type="Pfam" id="PF00593">
    <property type="entry name" value="TonB_dep_Rec_b-barrel"/>
    <property type="match status" value="1"/>
</dbReference>
<keyword evidence="16" id="KW-1185">Reference proteome</keyword>
<keyword evidence="12" id="KW-0732">Signal</keyword>
<name>A0A2M9FVK6_9PROT</name>
<dbReference type="GO" id="GO:0044718">
    <property type="term" value="P:siderophore transmembrane transport"/>
    <property type="evidence" value="ECO:0007669"/>
    <property type="project" value="TreeGrafter"/>
</dbReference>
<keyword evidence="5 9" id="KW-0812">Transmembrane</keyword>
<dbReference type="PANTHER" id="PTHR30069:SF41">
    <property type="entry name" value="HEME_HEMOPEXIN UTILIZATION PROTEIN C"/>
    <property type="match status" value="1"/>
</dbReference>
<evidence type="ECO:0000256" key="1">
    <source>
        <dbReference type="ARBA" id="ARBA00004571"/>
    </source>
</evidence>
<evidence type="ECO:0000256" key="11">
    <source>
        <dbReference type="SAM" id="MobiDB-lite"/>
    </source>
</evidence>
<dbReference type="PANTHER" id="PTHR30069">
    <property type="entry name" value="TONB-DEPENDENT OUTER MEMBRANE RECEPTOR"/>
    <property type="match status" value="1"/>
</dbReference>
<dbReference type="EMBL" id="PHIG01000063">
    <property type="protein sequence ID" value="PJK27512.1"/>
    <property type="molecule type" value="Genomic_DNA"/>
</dbReference>
<gene>
    <name evidence="15" type="ORF">CVT23_21585</name>
</gene>
<dbReference type="InterPro" id="IPR011276">
    <property type="entry name" value="TonB_haem/Hb_rcpt"/>
</dbReference>
<evidence type="ECO:0000256" key="9">
    <source>
        <dbReference type="PROSITE-ProRule" id="PRU01360"/>
    </source>
</evidence>
<dbReference type="PROSITE" id="PS52016">
    <property type="entry name" value="TONB_DEPENDENT_REC_3"/>
    <property type="match status" value="1"/>
</dbReference>
<dbReference type="GO" id="GO:0015344">
    <property type="term" value="F:siderophore uptake transmembrane transporter activity"/>
    <property type="evidence" value="ECO:0007669"/>
    <property type="project" value="TreeGrafter"/>
</dbReference>
<evidence type="ECO:0000256" key="6">
    <source>
        <dbReference type="ARBA" id="ARBA00023077"/>
    </source>
</evidence>
<proteinExistence type="inferred from homology"/>
<organism evidence="15 16">
    <name type="scientific">Minwuia thermotolerans</name>
    <dbReference type="NCBI Taxonomy" id="2056226"/>
    <lineage>
        <taxon>Bacteria</taxon>
        <taxon>Pseudomonadati</taxon>
        <taxon>Pseudomonadota</taxon>
        <taxon>Alphaproteobacteria</taxon>
        <taxon>Minwuiales</taxon>
        <taxon>Minwuiaceae</taxon>
        <taxon>Minwuia</taxon>
    </lineage>
</organism>
<dbReference type="InterPro" id="IPR012910">
    <property type="entry name" value="Plug_dom"/>
</dbReference>
<feature type="region of interest" description="Disordered" evidence="11">
    <location>
        <begin position="22"/>
        <end position="46"/>
    </location>
</feature>
<dbReference type="RefSeq" id="WP_109795225.1">
    <property type="nucleotide sequence ID" value="NZ_PHIG01000063.1"/>
</dbReference>
<dbReference type="Pfam" id="PF07715">
    <property type="entry name" value="Plug"/>
    <property type="match status" value="1"/>
</dbReference>
<dbReference type="GO" id="GO:0015232">
    <property type="term" value="F:heme transmembrane transporter activity"/>
    <property type="evidence" value="ECO:0007669"/>
    <property type="project" value="InterPro"/>
</dbReference>